<comment type="caution">
    <text evidence="2">Lacks conserved residue(s) required for the propagation of feature annotation.</text>
</comment>
<evidence type="ECO:0000259" key="4">
    <source>
        <dbReference type="PROSITE" id="PS50025"/>
    </source>
</evidence>
<sequence>MKQHAAPTVVSFSFDVGNGPVELTVHSATPLNDDQWHRVMAERNIKEAVLQVDQTYRTSRLAPAQGHTRLELFSQLYVGAAGGQRGFLGCIRALRMNGITLNLEERAKVTPGVMSGCQGHCTSFGVYCRNGGKCVERYNGYLCDCTTTAFDGPFCTKDVGGFFEAGTLVKYNFMPEAFQGGSKDTKALTQQLMPNDVNLTKEEVTFSFSTSRAPAVLMYVSSKTQDYLAVVLRNNGSLQVRYNLGGLREPFAIDVDQRNLANGQPHSINMSRHNRSISIQPPLRRWMGVVGDWVLGGGRAGPRPPGSGPVCLSVPQEGRGPPPGSGGCLPLGAAGARTLEYRVCMGSVSECMMSIVVCLYVGSE</sequence>
<dbReference type="CDD" id="cd00110">
    <property type="entry name" value="LamG"/>
    <property type="match status" value="2"/>
</dbReference>
<keyword evidence="1 3" id="KW-1015">Disulfide bond</keyword>
<evidence type="ECO:0000259" key="5">
    <source>
        <dbReference type="PROSITE" id="PS50026"/>
    </source>
</evidence>
<gene>
    <name evidence="6" type="primary">CNTNAP2_1</name>
    <name evidence="6" type="ORF">CRENBAI_014390</name>
</gene>
<evidence type="ECO:0000256" key="3">
    <source>
        <dbReference type="PROSITE-ProRule" id="PRU00122"/>
    </source>
</evidence>
<evidence type="ECO:0000313" key="7">
    <source>
        <dbReference type="Proteomes" id="UP001311232"/>
    </source>
</evidence>
<evidence type="ECO:0000256" key="2">
    <source>
        <dbReference type="PROSITE-ProRule" id="PRU00076"/>
    </source>
</evidence>
<protein>
    <submittedName>
        <fullName evidence="6">Contactin-associated protein-like 2</fullName>
    </submittedName>
</protein>
<dbReference type="AlphaFoldDB" id="A0AAV9RRG8"/>
<dbReference type="PROSITE" id="PS50025">
    <property type="entry name" value="LAM_G_DOMAIN"/>
    <property type="match status" value="1"/>
</dbReference>
<dbReference type="PANTHER" id="PTHR15036">
    <property type="entry name" value="PIKACHURIN-LIKE PROTEIN"/>
    <property type="match status" value="1"/>
</dbReference>
<keyword evidence="7" id="KW-1185">Reference proteome</keyword>
<evidence type="ECO:0000256" key="1">
    <source>
        <dbReference type="ARBA" id="ARBA00023157"/>
    </source>
</evidence>
<dbReference type="SMART" id="SM00282">
    <property type="entry name" value="LamG"/>
    <property type="match status" value="2"/>
</dbReference>
<organism evidence="6 7">
    <name type="scientific">Crenichthys baileyi</name>
    <name type="common">White River springfish</name>
    <dbReference type="NCBI Taxonomy" id="28760"/>
    <lineage>
        <taxon>Eukaryota</taxon>
        <taxon>Metazoa</taxon>
        <taxon>Chordata</taxon>
        <taxon>Craniata</taxon>
        <taxon>Vertebrata</taxon>
        <taxon>Euteleostomi</taxon>
        <taxon>Actinopterygii</taxon>
        <taxon>Neopterygii</taxon>
        <taxon>Teleostei</taxon>
        <taxon>Neoteleostei</taxon>
        <taxon>Acanthomorphata</taxon>
        <taxon>Ovalentaria</taxon>
        <taxon>Atherinomorphae</taxon>
        <taxon>Cyprinodontiformes</taxon>
        <taxon>Goodeidae</taxon>
        <taxon>Crenichthys</taxon>
    </lineage>
</organism>
<dbReference type="InterPro" id="IPR001791">
    <property type="entry name" value="Laminin_G"/>
</dbReference>
<accession>A0AAV9RRG8</accession>
<dbReference type="InterPro" id="IPR013320">
    <property type="entry name" value="ConA-like_dom_sf"/>
</dbReference>
<reference evidence="6 7" key="1">
    <citation type="submission" date="2021-06" db="EMBL/GenBank/DDBJ databases">
        <authorList>
            <person name="Palmer J.M."/>
        </authorList>
    </citation>
    <scope>NUCLEOTIDE SEQUENCE [LARGE SCALE GENOMIC DNA]</scope>
    <source>
        <strain evidence="6 7">MEX-2019</strain>
        <tissue evidence="6">Muscle</tissue>
    </source>
</reference>
<dbReference type="InterPro" id="IPR050372">
    <property type="entry name" value="Neurexin-related_CASP"/>
</dbReference>
<feature type="disulfide bond" evidence="3">
    <location>
        <begin position="90"/>
        <end position="117"/>
    </location>
</feature>
<comment type="caution">
    <text evidence="6">The sequence shown here is derived from an EMBL/GenBank/DDBJ whole genome shotgun (WGS) entry which is preliminary data.</text>
</comment>
<dbReference type="Pfam" id="PF02210">
    <property type="entry name" value="Laminin_G_2"/>
    <property type="match status" value="2"/>
</dbReference>
<dbReference type="Proteomes" id="UP001311232">
    <property type="component" value="Unassembled WGS sequence"/>
</dbReference>
<dbReference type="Gene3D" id="2.60.120.200">
    <property type="match status" value="2"/>
</dbReference>
<feature type="domain" description="Laminin G" evidence="4">
    <location>
        <begin position="1"/>
        <end position="117"/>
    </location>
</feature>
<dbReference type="Gene3D" id="2.10.25.10">
    <property type="entry name" value="Laminin"/>
    <property type="match status" value="1"/>
</dbReference>
<name>A0AAV9RRG8_9TELE</name>
<evidence type="ECO:0000313" key="6">
    <source>
        <dbReference type="EMBL" id="KAK5611606.1"/>
    </source>
</evidence>
<dbReference type="CDD" id="cd00054">
    <property type="entry name" value="EGF_CA"/>
    <property type="match status" value="1"/>
</dbReference>
<dbReference type="EMBL" id="JAHHUM010001470">
    <property type="protein sequence ID" value="KAK5611606.1"/>
    <property type="molecule type" value="Genomic_DNA"/>
</dbReference>
<proteinExistence type="predicted"/>
<dbReference type="InterPro" id="IPR000742">
    <property type="entry name" value="EGF"/>
</dbReference>
<dbReference type="PROSITE" id="PS50026">
    <property type="entry name" value="EGF_3"/>
    <property type="match status" value="1"/>
</dbReference>
<keyword evidence="2" id="KW-0245">EGF-like domain</keyword>
<dbReference type="PANTHER" id="PTHR15036:SF33">
    <property type="entry name" value="CONTACTIN-ASSOCIATED PROTEIN-LIKE 2"/>
    <property type="match status" value="1"/>
</dbReference>
<dbReference type="SUPFAM" id="SSF49899">
    <property type="entry name" value="Concanavalin A-like lectins/glucanases"/>
    <property type="match status" value="2"/>
</dbReference>
<feature type="domain" description="EGF-like" evidence="5">
    <location>
        <begin position="118"/>
        <end position="156"/>
    </location>
</feature>